<dbReference type="InterPro" id="IPR001034">
    <property type="entry name" value="DeoR_HTH"/>
</dbReference>
<evidence type="ECO:0000256" key="4">
    <source>
        <dbReference type="ARBA" id="ARBA00023125"/>
    </source>
</evidence>
<dbReference type="PANTHER" id="PTHR30363">
    <property type="entry name" value="HTH-TYPE TRANSCRIPTIONAL REGULATOR SRLR-RELATED"/>
    <property type="match status" value="1"/>
</dbReference>
<accession>A0AB39BD49</accession>
<name>A0AB39BD49_9MICO</name>
<comment type="function">
    <text evidence="6">Repressor of the lactose catabolism operon. Galactose-6-phosphate is the inducer.</text>
</comment>
<evidence type="ECO:0000313" key="9">
    <source>
        <dbReference type="EMBL" id="XDI04164.1"/>
    </source>
</evidence>
<dbReference type="SUPFAM" id="SSF100950">
    <property type="entry name" value="NagB/RpiA/CoA transferase-like"/>
    <property type="match status" value="1"/>
</dbReference>
<dbReference type="GO" id="GO:0003700">
    <property type="term" value="F:DNA-binding transcription factor activity"/>
    <property type="evidence" value="ECO:0007669"/>
    <property type="project" value="InterPro"/>
</dbReference>
<evidence type="ECO:0000256" key="1">
    <source>
        <dbReference type="ARBA" id="ARBA00021390"/>
    </source>
</evidence>
<protein>
    <recommendedName>
        <fullName evidence="1">Lactose phosphotransferase system repressor</fullName>
    </recommendedName>
</protein>
<feature type="compositionally biased region" description="Basic and acidic residues" evidence="7">
    <location>
        <begin position="297"/>
        <end position="319"/>
    </location>
</feature>
<dbReference type="InterPro" id="IPR014036">
    <property type="entry name" value="DeoR-like_C"/>
</dbReference>
<proteinExistence type="predicted"/>
<sequence length="335" mass="33860">MSGLGRASGLGSTVRRRRESILSELAQHGRVEVAQLARSLDVAEETVRRDLSALEAAGALLRAHGGAVPADLGADPETNLRLGPVDFVTADAAGVAVAIRSAAASAGAGASGSPAETAEAHRRVGEVAAAVVELLPDAGALYLDGGPVSEAIASRLREERRLTILTASVPVALAAAESSDPGEVHLLGGRVGVDGATEGPWARSGAEGLRLAMAVFDGGQGLPGSAVLATDPEAAALAEALATSAERVVLVYPGVHRSAHGSSSAWLTSLPLSAVDTVVAHPFALAGAADGEPVSDEMPRHDGRPAHDEVSDRSRQLAGELRERGIDLVMAGRAA</sequence>
<dbReference type="GO" id="GO:0003677">
    <property type="term" value="F:DNA binding"/>
    <property type="evidence" value="ECO:0007669"/>
    <property type="project" value="UniProtKB-KW"/>
</dbReference>
<evidence type="ECO:0000259" key="8">
    <source>
        <dbReference type="PROSITE" id="PS51000"/>
    </source>
</evidence>
<keyword evidence="3" id="KW-0805">Transcription regulation</keyword>
<evidence type="ECO:0000256" key="6">
    <source>
        <dbReference type="ARBA" id="ARBA00024937"/>
    </source>
</evidence>
<dbReference type="PRINTS" id="PR00037">
    <property type="entry name" value="HTHLACR"/>
</dbReference>
<dbReference type="SMART" id="SM00420">
    <property type="entry name" value="HTH_DEOR"/>
    <property type="match status" value="1"/>
</dbReference>
<dbReference type="InterPro" id="IPR036390">
    <property type="entry name" value="WH_DNA-bd_sf"/>
</dbReference>
<gene>
    <name evidence="9" type="ORF">ABFY20_12490</name>
</gene>
<organism evidence="9">
    <name type="scientific">Herbiconiux sp. A18JL235</name>
    <dbReference type="NCBI Taxonomy" id="3152363"/>
    <lineage>
        <taxon>Bacteria</taxon>
        <taxon>Bacillati</taxon>
        <taxon>Actinomycetota</taxon>
        <taxon>Actinomycetes</taxon>
        <taxon>Micrococcales</taxon>
        <taxon>Microbacteriaceae</taxon>
        <taxon>Herbiconiux</taxon>
    </lineage>
</organism>
<keyword evidence="5" id="KW-0804">Transcription</keyword>
<dbReference type="PROSITE" id="PS00894">
    <property type="entry name" value="HTH_DEOR_1"/>
    <property type="match status" value="1"/>
</dbReference>
<evidence type="ECO:0000256" key="2">
    <source>
        <dbReference type="ARBA" id="ARBA00022491"/>
    </source>
</evidence>
<dbReference type="PROSITE" id="PS51000">
    <property type="entry name" value="HTH_DEOR_2"/>
    <property type="match status" value="1"/>
</dbReference>
<dbReference type="SUPFAM" id="SSF46785">
    <property type="entry name" value="Winged helix' DNA-binding domain"/>
    <property type="match status" value="1"/>
</dbReference>
<feature type="region of interest" description="Disordered" evidence="7">
    <location>
        <begin position="289"/>
        <end position="319"/>
    </location>
</feature>
<dbReference type="AlphaFoldDB" id="A0AB39BD49"/>
<dbReference type="SMART" id="SM01134">
    <property type="entry name" value="DeoRC"/>
    <property type="match status" value="1"/>
</dbReference>
<dbReference type="RefSeq" id="WP_368496575.1">
    <property type="nucleotide sequence ID" value="NZ_CP162511.1"/>
</dbReference>
<dbReference type="EMBL" id="CP162511">
    <property type="protein sequence ID" value="XDI04164.1"/>
    <property type="molecule type" value="Genomic_DNA"/>
</dbReference>
<dbReference type="Gene3D" id="1.10.10.10">
    <property type="entry name" value="Winged helix-like DNA-binding domain superfamily/Winged helix DNA-binding domain"/>
    <property type="match status" value="1"/>
</dbReference>
<dbReference type="InterPro" id="IPR050313">
    <property type="entry name" value="Carb_Metab_HTH_regulators"/>
</dbReference>
<dbReference type="Pfam" id="PF00455">
    <property type="entry name" value="DeoRC"/>
    <property type="match status" value="1"/>
</dbReference>
<keyword evidence="4" id="KW-0238">DNA-binding</keyword>
<dbReference type="PANTHER" id="PTHR30363:SF4">
    <property type="entry name" value="GLYCEROL-3-PHOSPHATE REGULON REPRESSOR"/>
    <property type="match status" value="1"/>
</dbReference>
<reference evidence="9" key="1">
    <citation type="submission" date="2024-05" db="EMBL/GenBank/DDBJ databases">
        <title>Herbiconiux sp. A18JL235.</title>
        <authorList>
            <person name="Zhang G."/>
        </authorList>
    </citation>
    <scope>NUCLEOTIDE SEQUENCE</scope>
    <source>
        <strain evidence="9">A18JL235</strain>
    </source>
</reference>
<dbReference type="Pfam" id="PF08220">
    <property type="entry name" value="HTH_DeoR"/>
    <property type="match status" value="1"/>
</dbReference>
<dbReference type="InterPro" id="IPR037171">
    <property type="entry name" value="NagB/RpiA_transferase-like"/>
</dbReference>
<dbReference type="InterPro" id="IPR036388">
    <property type="entry name" value="WH-like_DNA-bd_sf"/>
</dbReference>
<dbReference type="InterPro" id="IPR018356">
    <property type="entry name" value="Tscrpt_reg_HTH_DeoR_CS"/>
</dbReference>
<feature type="domain" description="HTH deoR-type" evidence="8">
    <location>
        <begin position="14"/>
        <end position="69"/>
    </location>
</feature>
<keyword evidence="2" id="KW-0678">Repressor</keyword>
<evidence type="ECO:0000256" key="7">
    <source>
        <dbReference type="SAM" id="MobiDB-lite"/>
    </source>
</evidence>
<evidence type="ECO:0000256" key="5">
    <source>
        <dbReference type="ARBA" id="ARBA00023163"/>
    </source>
</evidence>
<evidence type="ECO:0000256" key="3">
    <source>
        <dbReference type="ARBA" id="ARBA00023015"/>
    </source>
</evidence>